<proteinExistence type="inferred from homology"/>
<dbReference type="EMBL" id="CP016545">
    <property type="protein sequence ID" value="ANU08805.1"/>
    <property type="molecule type" value="Genomic_DNA"/>
</dbReference>
<keyword evidence="7" id="KW-0998">Cell outer membrane</keyword>
<keyword evidence="6" id="KW-0472">Membrane</keyword>
<dbReference type="KEGG" id="anh:A6F65_02527"/>
<dbReference type="GO" id="GO:0009279">
    <property type="term" value="C:cell outer membrane"/>
    <property type="evidence" value="ECO:0007669"/>
    <property type="project" value="UniProtKB-SubCell"/>
</dbReference>
<dbReference type="InterPro" id="IPR005017">
    <property type="entry name" value="OMPP1/FadL/TodX"/>
</dbReference>
<dbReference type="PANTHER" id="PTHR35093">
    <property type="entry name" value="OUTER MEMBRANE PROTEIN NMB0088-RELATED"/>
    <property type="match status" value="1"/>
</dbReference>
<evidence type="ECO:0000256" key="5">
    <source>
        <dbReference type="ARBA" id="ARBA00022729"/>
    </source>
</evidence>
<feature type="signal peptide" evidence="8">
    <location>
        <begin position="1"/>
        <end position="26"/>
    </location>
</feature>
<dbReference type="OrthoDB" id="19849at2"/>
<protein>
    <submittedName>
        <fullName evidence="9">Putative outer membrane protein</fullName>
    </submittedName>
</protein>
<evidence type="ECO:0000313" key="10">
    <source>
        <dbReference type="Proteomes" id="UP000092698"/>
    </source>
</evidence>
<keyword evidence="4" id="KW-0812">Transmembrane</keyword>
<accession>A0A1C7DBH7</accession>
<dbReference type="Pfam" id="PF03349">
    <property type="entry name" value="Toluene_X"/>
    <property type="match status" value="1"/>
</dbReference>
<dbReference type="RefSeq" id="WP_067789459.1">
    <property type="nucleotide sequence ID" value="NZ_CP016545.1"/>
</dbReference>
<dbReference type="Proteomes" id="UP000092698">
    <property type="component" value="Chromosome"/>
</dbReference>
<name>A0A1C7DBH7_9SPHN</name>
<keyword evidence="3" id="KW-1134">Transmembrane beta strand</keyword>
<evidence type="ECO:0000256" key="2">
    <source>
        <dbReference type="ARBA" id="ARBA00008163"/>
    </source>
</evidence>
<comment type="similarity">
    <text evidence="2">Belongs to the OmpP1/FadL family.</text>
</comment>
<organism evidence="9 10">
    <name type="scientific">Paraurantiacibacter namhicola</name>
    <dbReference type="NCBI Taxonomy" id="645517"/>
    <lineage>
        <taxon>Bacteria</taxon>
        <taxon>Pseudomonadati</taxon>
        <taxon>Pseudomonadota</taxon>
        <taxon>Alphaproteobacteria</taxon>
        <taxon>Sphingomonadales</taxon>
        <taxon>Erythrobacteraceae</taxon>
        <taxon>Paraurantiacibacter</taxon>
    </lineage>
</organism>
<evidence type="ECO:0000256" key="3">
    <source>
        <dbReference type="ARBA" id="ARBA00022452"/>
    </source>
</evidence>
<evidence type="ECO:0000256" key="1">
    <source>
        <dbReference type="ARBA" id="ARBA00004571"/>
    </source>
</evidence>
<sequence length="435" mass="46835">MEKPTSFAVRIAAAAALFSVHAPAMAGGYYIQEQSAKETGRAYSGDAAAADSAATVFFNPAAMTELEGLNLDANVHAIFVTTNHENRGSFRTVPGSASTPGITGNGGGTPFPQPLVVPSSYASYQVDDRLWLGLAVFSPYGLMAEYDEDFFGRYDSRRSELFTLNVQPSVAYKLSDNVSIGGGVDIQYAKVHLTSAVPGFLPGDPDGFLDVTGDDISMSWNAGIFLKSGALRAGLHYRNEMKHELEGDFVVTGLTGPLAGANVATSVDADLNLPDIATLSLAYDNGGPGRLYATARWYDWSDFEEIRLEPLGLDDAVNTQNYKDSWSVAVGGEYDVSERLTLRTGTMFDATPTQDGFRTTRVPDGDRTWLSAGATYKLTDHMEVNLAYAHIWMESGPITRTETFFDGTPAVFTTDTRSRTGGNIDMVSIGVSSRF</sequence>
<dbReference type="PANTHER" id="PTHR35093:SF8">
    <property type="entry name" value="OUTER MEMBRANE PROTEIN NMB0088-RELATED"/>
    <property type="match status" value="1"/>
</dbReference>
<evidence type="ECO:0000256" key="7">
    <source>
        <dbReference type="ARBA" id="ARBA00023237"/>
    </source>
</evidence>
<evidence type="ECO:0000313" key="9">
    <source>
        <dbReference type="EMBL" id="ANU08805.1"/>
    </source>
</evidence>
<dbReference type="Gene3D" id="2.40.160.60">
    <property type="entry name" value="Outer membrane protein transport protein (OMPP1/FadL/TodX)"/>
    <property type="match status" value="1"/>
</dbReference>
<feature type="chain" id="PRO_5008884582" evidence="8">
    <location>
        <begin position="27"/>
        <end position="435"/>
    </location>
</feature>
<dbReference type="AlphaFoldDB" id="A0A1C7DBH7"/>
<dbReference type="PATRIC" id="fig|645517.4.peg.2510"/>
<dbReference type="GO" id="GO:0015483">
    <property type="term" value="F:long-chain fatty acid transporting porin activity"/>
    <property type="evidence" value="ECO:0007669"/>
    <property type="project" value="TreeGrafter"/>
</dbReference>
<keyword evidence="10" id="KW-1185">Reference proteome</keyword>
<evidence type="ECO:0000256" key="4">
    <source>
        <dbReference type="ARBA" id="ARBA00022692"/>
    </source>
</evidence>
<reference evidence="9 10" key="1">
    <citation type="submission" date="2016-07" db="EMBL/GenBank/DDBJ databases">
        <title>Complete genome sequence of Altererythrobacter namhicola JCM 16345T, containing esterase-encoding genes.</title>
        <authorList>
            <person name="Cheng H."/>
            <person name="Wu Y.-H."/>
            <person name="Jian S.-L."/>
            <person name="Huo Y.-Y."/>
            <person name="Wang C.-S."/>
            <person name="Xu X.-W."/>
        </authorList>
    </citation>
    <scope>NUCLEOTIDE SEQUENCE [LARGE SCALE GENOMIC DNA]</scope>
    <source>
        <strain evidence="9 10">JCM 16345</strain>
    </source>
</reference>
<evidence type="ECO:0000256" key="8">
    <source>
        <dbReference type="SAM" id="SignalP"/>
    </source>
</evidence>
<dbReference type="STRING" id="645517.A6F65_02527"/>
<comment type="subcellular location">
    <subcellularLocation>
        <location evidence="1">Cell outer membrane</location>
        <topology evidence="1">Multi-pass membrane protein</topology>
    </subcellularLocation>
</comment>
<dbReference type="SUPFAM" id="SSF56935">
    <property type="entry name" value="Porins"/>
    <property type="match status" value="1"/>
</dbReference>
<gene>
    <name evidence="9" type="ORF">A6F65_02527</name>
</gene>
<keyword evidence="5 8" id="KW-0732">Signal</keyword>
<evidence type="ECO:0000256" key="6">
    <source>
        <dbReference type="ARBA" id="ARBA00023136"/>
    </source>
</evidence>